<proteinExistence type="predicted"/>
<evidence type="ECO:0000256" key="6">
    <source>
        <dbReference type="ARBA" id="ARBA00023242"/>
    </source>
</evidence>
<dbReference type="eggNOG" id="ENOG502QTA0">
    <property type="taxonomic scope" value="Eukaryota"/>
</dbReference>
<dbReference type="SUPFAM" id="SSF57701">
    <property type="entry name" value="Zn2/Cys6 DNA-binding domain"/>
    <property type="match status" value="1"/>
</dbReference>
<dbReference type="STRING" id="985895.E4ZX59"/>
<keyword evidence="6" id="KW-0539">Nucleus</keyword>
<dbReference type="GO" id="GO:0008270">
    <property type="term" value="F:zinc ion binding"/>
    <property type="evidence" value="ECO:0007669"/>
    <property type="project" value="InterPro"/>
</dbReference>
<evidence type="ECO:0000313" key="9">
    <source>
        <dbReference type="EMBL" id="CBX95269.1"/>
    </source>
</evidence>
<name>E4ZX59_LEPMJ</name>
<dbReference type="InterPro" id="IPR007219">
    <property type="entry name" value="XnlR_reg_dom"/>
</dbReference>
<dbReference type="PROSITE" id="PS50048">
    <property type="entry name" value="ZN2_CY6_FUNGAL_2"/>
    <property type="match status" value="1"/>
</dbReference>
<evidence type="ECO:0000256" key="5">
    <source>
        <dbReference type="ARBA" id="ARBA00023163"/>
    </source>
</evidence>
<dbReference type="OMA" id="ISYLWMQ"/>
<gene>
    <name evidence="9" type="ORF">LEMA_P024210.1</name>
</gene>
<keyword evidence="3" id="KW-0805">Transcription regulation</keyword>
<dbReference type="GO" id="GO:0006351">
    <property type="term" value="P:DNA-templated transcription"/>
    <property type="evidence" value="ECO:0007669"/>
    <property type="project" value="InterPro"/>
</dbReference>
<dbReference type="GO" id="GO:0045944">
    <property type="term" value="P:positive regulation of transcription by RNA polymerase II"/>
    <property type="evidence" value="ECO:0007669"/>
    <property type="project" value="TreeGrafter"/>
</dbReference>
<dbReference type="HOGENOM" id="CLU_006926_2_0_1"/>
<keyword evidence="5" id="KW-0804">Transcription</keyword>
<dbReference type="InParanoid" id="E4ZX59"/>
<dbReference type="VEuPathDB" id="FungiDB:LEMA_P024210.1"/>
<evidence type="ECO:0000256" key="1">
    <source>
        <dbReference type="ARBA" id="ARBA00004123"/>
    </source>
</evidence>
<reference evidence="10" key="1">
    <citation type="journal article" date="2011" name="Nat. Commun.">
        <title>Effector diversification within compartments of the Leptosphaeria maculans genome affected by Repeat-Induced Point mutations.</title>
        <authorList>
            <person name="Rouxel T."/>
            <person name="Grandaubert J."/>
            <person name="Hane J.K."/>
            <person name="Hoede C."/>
            <person name="van de Wouw A.P."/>
            <person name="Couloux A."/>
            <person name="Dominguez V."/>
            <person name="Anthouard V."/>
            <person name="Bally P."/>
            <person name="Bourras S."/>
            <person name="Cozijnsen A.J."/>
            <person name="Ciuffetti L.M."/>
            <person name="Degrave A."/>
            <person name="Dilmaghani A."/>
            <person name="Duret L."/>
            <person name="Fudal I."/>
            <person name="Goodwin S.B."/>
            <person name="Gout L."/>
            <person name="Glaser N."/>
            <person name="Linglin J."/>
            <person name="Kema G.H.J."/>
            <person name="Lapalu N."/>
            <person name="Lawrence C.B."/>
            <person name="May K."/>
            <person name="Meyer M."/>
            <person name="Ollivier B."/>
            <person name="Poulain J."/>
            <person name="Schoch C.L."/>
            <person name="Simon A."/>
            <person name="Spatafora J.W."/>
            <person name="Stachowiak A."/>
            <person name="Turgeon B.G."/>
            <person name="Tyler B.M."/>
            <person name="Vincent D."/>
            <person name="Weissenbach J."/>
            <person name="Amselem J."/>
            <person name="Quesneville H."/>
            <person name="Oliver R.P."/>
            <person name="Wincker P."/>
            <person name="Balesdent M.-H."/>
            <person name="Howlett B.J."/>
        </authorList>
    </citation>
    <scope>NUCLEOTIDE SEQUENCE [LARGE SCALE GENOMIC DNA]</scope>
    <source>
        <strain evidence="10">JN3 / isolate v23.1.3 / race Av1-4-5-6-7-8</strain>
    </source>
</reference>
<evidence type="ECO:0000256" key="3">
    <source>
        <dbReference type="ARBA" id="ARBA00023015"/>
    </source>
</evidence>
<dbReference type="FunCoup" id="E4ZX59">
    <property type="interactions" value="415"/>
</dbReference>
<dbReference type="Proteomes" id="UP000002668">
    <property type="component" value="Genome"/>
</dbReference>
<dbReference type="AlphaFoldDB" id="E4ZX59"/>
<dbReference type="SMART" id="SM00066">
    <property type="entry name" value="GAL4"/>
    <property type="match status" value="1"/>
</dbReference>
<accession>E4ZX59</accession>
<protein>
    <recommendedName>
        <fullName evidence="8">Zn(2)-C6 fungal-type domain-containing protein</fullName>
    </recommendedName>
</protein>
<dbReference type="InterPro" id="IPR051711">
    <property type="entry name" value="Stress_Response_Reg"/>
</dbReference>
<feature type="domain" description="Zn(2)-C6 fungal-type" evidence="8">
    <location>
        <begin position="30"/>
        <end position="59"/>
    </location>
</feature>
<dbReference type="Gene3D" id="4.10.240.10">
    <property type="entry name" value="Zn(2)-C6 fungal-type DNA-binding domain"/>
    <property type="match status" value="1"/>
</dbReference>
<feature type="compositionally biased region" description="Low complexity" evidence="7">
    <location>
        <begin position="110"/>
        <end position="133"/>
    </location>
</feature>
<feature type="compositionally biased region" description="Polar residues" evidence="7">
    <location>
        <begin position="84"/>
        <end position="97"/>
    </location>
</feature>
<organism evidence="10">
    <name type="scientific">Leptosphaeria maculans (strain JN3 / isolate v23.1.3 / race Av1-4-5-6-7-8)</name>
    <name type="common">Blackleg fungus</name>
    <name type="synonym">Phoma lingam</name>
    <dbReference type="NCBI Taxonomy" id="985895"/>
    <lineage>
        <taxon>Eukaryota</taxon>
        <taxon>Fungi</taxon>
        <taxon>Dikarya</taxon>
        <taxon>Ascomycota</taxon>
        <taxon>Pezizomycotina</taxon>
        <taxon>Dothideomycetes</taxon>
        <taxon>Pleosporomycetidae</taxon>
        <taxon>Pleosporales</taxon>
        <taxon>Pleosporineae</taxon>
        <taxon>Leptosphaeriaceae</taxon>
        <taxon>Plenodomus</taxon>
        <taxon>Plenodomus lingam/Leptosphaeria maculans species complex</taxon>
    </lineage>
</organism>
<dbReference type="InterPro" id="IPR001138">
    <property type="entry name" value="Zn2Cys6_DnaBD"/>
</dbReference>
<keyword evidence="2" id="KW-0479">Metal-binding</keyword>
<evidence type="ECO:0000313" key="10">
    <source>
        <dbReference type="Proteomes" id="UP000002668"/>
    </source>
</evidence>
<evidence type="ECO:0000256" key="4">
    <source>
        <dbReference type="ARBA" id="ARBA00023125"/>
    </source>
</evidence>
<dbReference type="InterPro" id="IPR036864">
    <property type="entry name" value="Zn2-C6_fun-type_DNA-bd_sf"/>
</dbReference>
<comment type="subcellular location">
    <subcellularLocation>
        <location evidence="1">Nucleus</location>
    </subcellularLocation>
</comment>
<evidence type="ECO:0000256" key="2">
    <source>
        <dbReference type="ARBA" id="ARBA00022723"/>
    </source>
</evidence>
<dbReference type="Pfam" id="PF00172">
    <property type="entry name" value="Zn_clus"/>
    <property type="match status" value="1"/>
</dbReference>
<dbReference type="EMBL" id="FP929127">
    <property type="protein sequence ID" value="CBX95269.1"/>
    <property type="molecule type" value="Genomic_DNA"/>
</dbReference>
<dbReference type="PANTHER" id="PTHR47540:SF6">
    <property type="entry name" value="ZN(II)2CYS6 TRANSCRIPTION FACTOR (EUROFUNG)"/>
    <property type="match status" value="1"/>
</dbReference>
<dbReference type="GO" id="GO:0005634">
    <property type="term" value="C:nucleus"/>
    <property type="evidence" value="ECO:0007669"/>
    <property type="project" value="UniProtKB-SubCell"/>
</dbReference>
<dbReference type="CDD" id="cd12148">
    <property type="entry name" value="fungal_TF_MHR"/>
    <property type="match status" value="1"/>
</dbReference>
<dbReference type="PROSITE" id="PS00463">
    <property type="entry name" value="ZN2_CY6_FUNGAL_1"/>
    <property type="match status" value="1"/>
</dbReference>
<dbReference type="GO" id="GO:0043565">
    <property type="term" value="F:sequence-specific DNA binding"/>
    <property type="evidence" value="ECO:0007669"/>
    <property type="project" value="TreeGrafter"/>
</dbReference>
<dbReference type="SMART" id="SM00906">
    <property type="entry name" value="Fungal_trans"/>
    <property type="match status" value="1"/>
</dbReference>
<evidence type="ECO:0000256" key="7">
    <source>
        <dbReference type="SAM" id="MobiDB-lite"/>
    </source>
</evidence>
<feature type="region of interest" description="Disordered" evidence="7">
    <location>
        <begin position="84"/>
        <end position="153"/>
    </location>
</feature>
<dbReference type="PANTHER" id="PTHR47540">
    <property type="entry name" value="THIAMINE REPRESSIBLE GENES REGULATORY PROTEIN THI5"/>
    <property type="match status" value="1"/>
</dbReference>
<keyword evidence="4" id="KW-0238">DNA-binding</keyword>
<dbReference type="GO" id="GO:0000981">
    <property type="term" value="F:DNA-binding transcription factor activity, RNA polymerase II-specific"/>
    <property type="evidence" value="ECO:0007669"/>
    <property type="project" value="InterPro"/>
</dbReference>
<feature type="compositionally biased region" description="Polar residues" evidence="7">
    <location>
        <begin position="137"/>
        <end position="149"/>
    </location>
</feature>
<dbReference type="Pfam" id="PF04082">
    <property type="entry name" value="Fungal_trans"/>
    <property type="match status" value="1"/>
</dbReference>
<evidence type="ECO:0000259" key="8">
    <source>
        <dbReference type="PROSITE" id="PS50048"/>
    </source>
</evidence>
<sequence>MSSPEPPAKRSRLANASATLVGEAARTSQACTTCREKKIKCCGNQPCRYCAKRGLSCNFLEQGPKKMYFVAYVEDLERRASLVTKSSGSNPAPQQYRSPAREHVEVTASDQVSAVTQATAADQVAGTDQDTAAMTSPFDSQPAMSSSHEFGSRIKKLPADSKSPVLLYPNMVTANNADDAYKLEHEGSTSQRSRVSDIKWPDEDEAHALLHTVSSSIGSVQHLIDPRAFSDNLSSFYDRDQDADPIISLQHVQMLMVFALGILLQGKLQGESSFPGAEYFLHAVSHLPSLCTLRKAGVLAIETMGLFAFFLQCSDRKDDAYIYVSESAGVALRLSIMHGLCRGAEGNALKRSEKTHRNRLWWTIYMQERRLAAATGNPVGVLDENITTDLPADAAGFPAVAALDANVKLARITGKTLQNVYSPSHRTSRQFIEAIESLVEELFKLEREMAPECKADLSTPLSLTRTGATLSLMFSQSMILATRPVLLHLAKVKREGNKLGTAFAENFV</sequence>
<keyword evidence="10" id="KW-1185">Reference proteome</keyword>
<dbReference type="OrthoDB" id="3266505at2759"/>
<dbReference type="CDD" id="cd00067">
    <property type="entry name" value="GAL4"/>
    <property type="match status" value="1"/>
</dbReference>